<dbReference type="SMART" id="SM00671">
    <property type="entry name" value="SEL1"/>
    <property type="match status" value="7"/>
</dbReference>
<dbReference type="SUPFAM" id="SSF81901">
    <property type="entry name" value="HCP-like"/>
    <property type="match status" value="3"/>
</dbReference>
<sequence>MRHLVCAIAICALNVWAFAAWAQDDADSIFQEANRFHQGVEVPQNHGRAAALYLKAAEMGHHGAQHQLGKYLFAGLGGESADEVRALYWLGKSAEAGQPEYIFDFARALEATGALEEAVAQYRIAADLGYPDAAVSLGVMYQNGTGVAQNFDVARQFYEAPAANGHPRAMNNLGLLYVRGDGVAQDYEKAARLLERAAQGGLQQAMTNLGVLYDNGFGVPQSDETAALWYRRGGQGSDEARGFAIFDNRLAPVPEEPQQRIDFAVRTEVQAKAGDPVAQFLAGWLALEQGDPRSAALWFSQAADRGHAPSMANLARLHFLGEGVLQDFVVAQMWVTLAMAGGLPAADGMAASLGITLTPAQVALAQQEAEIRWREAK</sequence>
<keyword evidence="1" id="KW-0732">Signal</keyword>
<dbReference type="Proteomes" id="UP000295673">
    <property type="component" value="Unassembled WGS sequence"/>
</dbReference>
<proteinExistence type="predicted"/>
<dbReference type="AlphaFoldDB" id="A0A4R1N1N2"/>
<dbReference type="Gene3D" id="1.25.40.10">
    <property type="entry name" value="Tetratricopeptide repeat domain"/>
    <property type="match status" value="3"/>
</dbReference>
<dbReference type="PANTHER" id="PTHR11102:SF160">
    <property type="entry name" value="ERAD-ASSOCIATED E3 UBIQUITIN-PROTEIN LIGASE COMPONENT HRD3"/>
    <property type="match status" value="1"/>
</dbReference>
<dbReference type="OrthoDB" id="8235393at2"/>
<dbReference type="InterPro" id="IPR011990">
    <property type="entry name" value="TPR-like_helical_dom_sf"/>
</dbReference>
<evidence type="ECO:0000313" key="2">
    <source>
        <dbReference type="EMBL" id="TCK99866.1"/>
    </source>
</evidence>
<comment type="caution">
    <text evidence="2">The sequence shown here is derived from an EMBL/GenBank/DDBJ whole genome shotgun (WGS) entry which is preliminary data.</text>
</comment>
<dbReference type="RefSeq" id="WP_132861699.1">
    <property type="nucleotide sequence ID" value="NZ_SMGR01000004.1"/>
</dbReference>
<protein>
    <recommendedName>
        <fullName evidence="4">TPR repeat protein</fullName>
    </recommendedName>
</protein>
<dbReference type="InterPro" id="IPR050767">
    <property type="entry name" value="Sel1_AlgK"/>
</dbReference>
<reference evidence="2 3" key="1">
    <citation type="submission" date="2019-03" db="EMBL/GenBank/DDBJ databases">
        <title>Genomic Encyclopedia of Archaeal and Bacterial Type Strains, Phase II (KMG-II): from individual species to whole genera.</title>
        <authorList>
            <person name="Goeker M."/>
        </authorList>
    </citation>
    <scope>NUCLEOTIDE SEQUENCE [LARGE SCALE GENOMIC DNA]</scope>
    <source>
        <strain evidence="2 3">DSM 26433</strain>
    </source>
</reference>
<dbReference type="InterPro" id="IPR006597">
    <property type="entry name" value="Sel1-like"/>
</dbReference>
<dbReference type="PANTHER" id="PTHR11102">
    <property type="entry name" value="SEL-1-LIKE PROTEIN"/>
    <property type="match status" value="1"/>
</dbReference>
<name>A0A4R1N1N2_9RHOB</name>
<evidence type="ECO:0000313" key="3">
    <source>
        <dbReference type="Proteomes" id="UP000295673"/>
    </source>
</evidence>
<keyword evidence="3" id="KW-1185">Reference proteome</keyword>
<evidence type="ECO:0000256" key="1">
    <source>
        <dbReference type="SAM" id="SignalP"/>
    </source>
</evidence>
<accession>A0A4R1N1N2</accession>
<organism evidence="2 3">
    <name type="scientific">Shimia isoporae</name>
    <dbReference type="NCBI Taxonomy" id="647720"/>
    <lineage>
        <taxon>Bacteria</taxon>
        <taxon>Pseudomonadati</taxon>
        <taxon>Pseudomonadota</taxon>
        <taxon>Alphaproteobacteria</taxon>
        <taxon>Rhodobacterales</taxon>
        <taxon>Roseobacteraceae</taxon>
    </lineage>
</organism>
<feature type="chain" id="PRO_5020519315" description="TPR repeat protein" evidence="1">
    <location>
        <begin position="23"/>
        <end position="377"/>
    </location>
</feature>
<dbReference type="Pfam" id="PF08238">
    <property type="entry name" value="Sel1"/>
    <property type="match status" value="7"/>
</dbReference>
<feature type="signal peptide" evidence="1">
    <location>
        <begin position="1"/>
        <end position="22"/>
    </location>
</feature>
<dbReference type="EMBL" id="SMGR01000004">
    <property type="protein sequence ID" value="TCK99866.1"/>
    <property type="molecule type" value="Genomic_DNA"/>
</dbReference>
<gene>
    <name evidence="2" type="ORF">BXY66_3570</name>
</gene>
<evidence type="ECO:0008006" key="4">
    <source>
        <dbReference type="Google" id="ProtNLM"/>
    </source>
</evidence>